<dbReference type="KEGG" id="nha:Nham_3469"/>
<keyword evidence="2" id="KW-1185">Reference proteome</keyword>
<dbReference type="HOGENOM" id="CLU_2260784_0_0_5"/>
<dbReference type="EMBL" id="CP000319">
    <property type="protein sequence ID" value="ABE64198.1"/>
    <property type="molecule type" value="Genomic_DNA"/>
</dbReference>
<gene>
    <name evidence="1" type="ordered locus">Nham_3469</name>
</gene>
<proteinExistence type="predicted"/>
<dbReference type="Proteomes" id="UP000001953">
    <property type="component" value="Chromosome"/>
</dbReference>
<name>Q1QHU9_NITHX</name>
<evidence type="ECO:0000313" key="1">
    <source>
        <dbReference type="EMBL" id="ABE64198.1"/>
    </source>
</evidence>
<evidence type="ECO:0000313" key="2">
    <source>
        <dbReference type="Proteomes" id="UP000001953"/>
    </source>
</evidence>
<dbReference type="AlphaFoldDB" id="Q1QHU9"/>
<accession>Q1QHU9</accession>
<reference evidence="1 2" key="1">
    <citation type="submission" date="2006-03" db="EMBL/GenBank/DDBJ databases">
        <title>Complete sequence of chromosome of Nitrobacter hamburgensis X14.</title>
        <authorList>
            <consortium name="US DOE Joint Genome Institute"/>
            <person name="Copeland A."/>
            <person name="Lucas S."/>
            <person name="Lapidus A."/>
            <person name="Barry K."/>
            <person name="Detter J.C."/>
            <person name="Glavina del Rio T."/>
            <person name="Hammon N."/>
            <person name="Israni S."/>
            <person name="Dalin E."/>
            <person name="Tice H."/>
            <person name="Pitluck S."/>
            <person name="Chain P."/>
            <person name="Malfatti S."/>
            <person name="Shin M."/>
            <person name="Vergez L."/>
            <person name="Schmutz J."/>
            <person name="Larimer F."/>
            <person name="Land M."/>
            <person name="Hauser L."/>
            <person name="Kyrpides N."/>
            <person name="Ivanova N."/>
            <person name="Ward B."/>
            <person name="Arp D."/>
            <person name="Klotz M."/>
            <person name="Stein L."/>
            <person name="O'Mullan G."/>
            <person name="Starkenburg S."/>
            <person name="Sayavedra L."/>
            <person name="Poret-Peterson A.T."/>
            <person name="Gentry M.E."/>
            <person name="Bruce D."/>
            <person name="Richardson P."/>
        </authorList>
    </citation>
    <scope>NUCLEOTIDE SEQUENCE [LARGE SCALE GENOMIC DNA]</scope>
    <source>
        <strain evidence="2">DSM 10229 / NCIMB 13809 / X14</strain>
    </source>
</reference>
<protein>
    <submittedName>
        <fullName evidence="1">Uncharacterized protein</fullName>
    </submittedName>
</protein>
<sequence>MAGRRSGARLNRVRPHSLPSRFGDATEAEINIFCRKRLSGPVIVCWHGRWFRRGKVLRRWGEAGSGALDPVVPFTRYEREKPGELINLQSSGGLRCVPSDLLS</sequence>
<organism evidence="1 2">
    <name type="scientific">Nitrobacter hamburgensis (strain DSM 10229 / NCIMB 13809 / X14)</name>
    <dbReference type="NCBI Taxonomy" id="323097"/>
    <lineage>
        <taxon>Bacteria</taxon>
        <taxon>Pseudomonadati</taxon>
        <taxon>Pseudomonadota</taxon>
        <taxon>Alphaproteobacteria</taxon>
        <taxon>Hyphomicrobiales</taxon>
        <taxon>Nitrobacteraceae</taxon>
        <taxon>Nitrobacter</taxon>
    </lineage>
</organism>